<evidence type="ECO:0008006" key="5">
    <source>
        <dbReference type="Google" id="ProtNLM"/>
    </source>
</evidence>
<dbReference type="EMBL" id="FTPL01000001">
    <property type="protein sequence ID" value="SIT68456.1"/>
    <property type="molecule type" value="Genomic_DNA"/>
</dbReference>
<feature type="chain" id="PRO_5038378083" description="Lipoprotein" evidence="2">
    <location>
        <begin position="20"/>
        <end position="234"/>
    </location>
</feature>
<organism evidence="3 4">
    <name type="scientific">Edaphobacillus lindanitolerans</name>
    <dbReference type="NCBI Taxonomy" id="550447"/>
    <lineage>
        <taxon>Bacteria</taxon>
        <taxon>Bacillati</taxon>
        <taxon>Bacillota</taxon>
        <taxon>Bacilli</taxon>
        <taxon>Bacillales</taxon>
        <taxon>Bacillaceae</taxon>
        <taxon>Edaphobacillus</taxon>
    </lineage>
</organism>
<accession>A0A1U7PLT8</accession>
<sequence length="234" mass="24227">MNAKWKILTLSLMAAMMLAACNTADKDGSDAADSPDAGETATGDGAAGTADEETDGSSEEDSGSADGQEADGSEERGPDRELTYEKDGSQKSGKAALTDSDAQDYSIYVLDGFELTSEEPGKDSLYYTEDDANFMRIEVFDEDGADYAKTVSGMEEMLAGQGSDPEDAAGNYGLAGDPSIDELVVKQAKTDEGLTTGAVFAASGKIVRLTVFEGPEGGLADAFLSMGATVGPKK</sequence>
<evidence type="ECO:0000313" key="4">
    <source>
        <dbReference type="Proteomes" id="UP000187550"/>
    </source>
</evidence>
<evidence type="ECO:0000313" key="3">
    <source>
        <dbReference type="EMBL" id="SIT68456.1"/>
    </source>
</evidence>
<dbReference type="OrthoDB" id="2735367at2"/>
<feature type="compositionally biased region" description="Acidic residues" evidence="1">
    <location>
        <begin position="50"/>
        <end position="72"/>
    </location>
</feature>
<dbReference type="Proteomes" id="UP000187550">
    <property type="component" value="Unassembled WGS sequence"/>
</dbReference>
<proteinExistence type="predicted"/>
<feature type="compositionally biased region" description="Low complexity" evidence="1">
    <location>
        <begin position="31"/>
        <end position="49"/>
    </location>
</feature>
<gene>
    <name evidence="3" type="ORF">SAMN05428946_0368</name>
</gene>
<reference evidence="4" key="1">
    <citation type="submission" date="2017-01" db="EMBL/GenBank/DDBJ databases">
        <authorList>
            <person name="Varghese N."/>
            <person name="Submissions S."/>
        </authorList>
    </citation>
    <scope>NUCLEOTIDE SEQUENCE [LARGE SCALE GENOMIC DNA]</scope>
    <source>
        <strain evidence="4">MNA4</strain>
    </source>
</reference>
<feature type="signal peptide" evidence="2">
    <location>
        <begin position="1"/>
        <end position="19"/>
    </location>
</feature>
<protein>
    <recommendedName>
        <fullName evidence="5">Lipoprotein</fullName>
    </recommendedName>
</protein>
<keyword evidence="4" id="KW-1185">Reference proteome</keyword>
<evidence type="ECO:0000256" key="2">
    <source>
        <dbReference type="SAM" id="SignalP"/>
    </source>
</evidence>
<feature type="compositionally biased region" description="Basic and acidic residues" evidence="1">
    <location>
        <begin position="73"/>
        <end position="89"/>
    </location>
</feature>
<dbReference type="PROSITE" id="PS51257">
    <property type="entry name" value="PROKAR_LIPOPROTEIN"/>
    <property type="match status" value="1"/>
</dbReference>
<keyword evidence="2" id="KW-0732">Signal</keyword>
<feature type="region of interest" description="Disordered" evidence="1">
    <location>
        <begin position="25"/>
        <end position="98"/>
    </location>
</feature>
<dbReference type="AlphaFoldDB" id="A0A1U7PLT8"/>
<evidence type="ECO:0000256" key="1">
    <source>
        <dbReference type="SAM" id="MobiDB-lite"/>
    </source>
</evidence>
<dbReference type="RefSeq" id="WP_076756667.1">
    <property type="nucleotide sequence ID" value="NZ_FTPL01000001.1"/>
</dbReference>
<name>A0A1U7PLT8_9BACI</name>